<dbReference type="Proteomes" id="UP000030693">
    <property type="component" value="Unassembled WGS sequence"/>
</dbReference>
<reference evidence="2" key="1">
    <citation type="submission" date="2013-04" db="EMBL/GenBank/DDBJ databases">
        <title>The Genome Sequence of Fonticula alba ATCC 38817.</title>
        <authorList>
            <consortium name="The Broad Institute Genomics Platform"/>
            <person name="Russ C."/>
            <person name="Cuomo C."/>
            <person name="Burger G."/>
            <person name="Gray M.W."/>
            <person name="Holland P.W.H."/>
            <person name="King N."/>
            <person name="Lang F.B.F."/>
            <person name="Roger A.J."/>
            <person name="Ruiz-Trillo I."/>
            <person name="Brown M."/>
            <person name="Walker B."/>
            <person name="Young S."/>
            <person name="Zeng Q."/>
            <person name="Gargeya S."/>
            <person name="Fitzgerald M."/>
            <person name="Haas B."/>
            <person name="Abouelleil A."/>
            <person name="Allen A.W."/>
            <person name="Alvarado L."/>
            <person name="Arachchi H.M."/>
            <person name="Berlin A.M."/>
            <person name="Chapman S.B."/>
            <person name="Gainer-Dewar J."/>
            <person name="Goldberg J."/>
            <person name="Griggs A."/>
            <person name="Gujja S."/>
            <person name="Hansen M."/>
            <person name="Howarth C."/>
            <person name="Imamovic A."/>
            <person name="Ireland A."/>
            <person name="Larimer J."/>
            <person name="McCowan C."/>
            <person name="Murphy C."/>
            <person name="Pearson M."/>
            <person name="Poon T.W."/>
            <person name="Priest M."/>
            <person name="Roberts A."/>
            <person name="Saif S."/>
            <person name="Shea T."/>
            <person name="Sisk P."/>
            <person name="Sykes S."/>
            <person name="Wortman J."/>
            <person name="Nusbaum C."/>
            <person name="Birren B."/>
        </authorList>
    </citation>
    <scope>NUCLEOTIDE SEQUENCE [LARGE SCALE GENOMIC DNA]</scope>
    <source>
        <strain evidence="2">ATCC 38817</strain>
    </source>
</reference>
<accession>A0A058ZB21</accession>
<sequence>MCMAIHITHNKEQPTFCPAKAPGCKHAQPPDSHKCRAPRQEISTNNIPREPGGRQIRPEGQAARAPISGGKSRPLAVDFHTGRPPPHALRAAEVAEVRPLDECPTSPRDKEPAPTRAGIHRSCPLWQRSFRGAIVWANARLPAGGGELACPGAAPWPGLPRPLACLDVPRHIRSITHAERLEALSSGSPFDRTHIEAIGCQGAASASLMPGDFSVGASWVSPEGPDRAARLAGPGGGGVHGPRRSLLPGAPEGQQAGATRTARMSAGPASRLGATVVARLLAVVSRLPWQTRGRARDLSDAGRSSERATRAAVWVPDG</sequence>
<organism evidence="2">
    <name type="scientific">Fonticula alba</name>
    <name type="common">Slime mold</name>
    <dbReference type="NCBI Taxonomy" id="691883"/>
    <lineage>
        <taxon>Eukaryota</taxon>
        <taxon>Rotosphaerida</taxon>
        <taxon>Fonticulaceae</taxon>
        <taxon>Fonticula</taxon>
    </lineage>
</organism>
<proteinExistence type="predicted"/>
<feature type="compositionally biased region" description="Basic and acidic residues" evidence="1">
    <location>
        <begin position="294"/>
        <end position="309"/>
    </location>
</feature>
<keyword evidence="3" id="KW-1185">Reference proteome</keyword>
<gene>
    <name evidence="2" type="ORF">H696_02537</name>
</gene>
<feature type="region of interest" description="Disordered" evidence="1">
    <location>
        <begin position="25"/>
        <end position="72"/>
    </location>
</feature>
<dbReference type="GeneID" id="20527262"/>
<feature type="region of interest" description="Disordered" evidence="1">
    <location>
        <begin position="232"/>
        <end position="268"/>
    </location>
</feature>
<feature type="region of interest" description="Disordered" evidence="1">
    <location>
        <begin position="293"/>
        <end position="318"/>
    </location>
</feature>
<evidence type="ECO:0000256" key="1">
    <source>
        <dbReference type="SAM" id="MobiDB-lite"/>
    </source>
</evidence>
<evidence type="ECO:0000313" key="2">
    <source>
        <dbReference type="EMBL" id="KCV71594.1"/>
    </source>
</evidence>
<dbReference type="AlphaFoldDB" id="A0A058ZB21"/>
<dbReference type="RefSeq" id="XP_009494717.1">
    <property type="nucleotide sequence ID" value="XM_009496442.1"/>
</dbReference>
<protein>
    <submittedName>
        <fullName evidence="2">Uncharacterized protein</fullName>
    </submittedName>
</protein>
<name>A0A058ZB21_FONAL</name>
<dbReference type="EMBL" id="KB932203">
    <property type="protein sequence ID" value="KCV71594.1"/>
    <property type="molecule type" value="Genomic_DNA"/>
</dbReference>
<evidence type="ECO:0000313" key="3">
    <source>
        <dbReference type="Proteomes" id="UP000030693"/>
    </source>
</evidence>